<protein>
    <recommendedName>
        <fullName evidence="6">Tail assembly chaperone</fullName>
    </recommendedName>
</protein>
<evidence type="ECO:0008006" key="6">
    <source>
        <dbReference type="Google" id="ProtNLM"/>
    </source>
</evidence>
<dbReference type="GeneID" id="64227910"/>
<dbReference type="Pfam" id="PF17318">
    <property type="entry name" value="DUF5361"/>
    <property type="match status" value="1"/>
</dbReference>
<evidence type="ECO:0000256" key="1">
    <source>
        <dbReference type="SAM" id="MobiDB-lite"/>
    </source>
</evidence>
<name>A0A0U1D3D6_9MYCO</name>
<keyword evidence="5" id="KW-1185">Reference proteome</keyword>
<evidence type="ECO:0000313" key="5">
    <source>
        <dbReference type="Proteomes" id="UP000193811"/>
    </source>
</evidence>
<dbReference type="InterPro" id="IPR035286">
    <property type="entry name" value="DUF5361"/>
</dbReference>
<dbReference type="Proteomes" id="UP000193811">
    <property type="component" value="Unassembled WGS sequence"/>
</dbReference>
<evidence type="ECO:0000313" key="3">
    <source>
        <dbReference type="EMBL" id="ORV20967.1"/>
    </source>
</evidence>
<dbReference type="RefSeq" id="WP_085142606.1">
    <property type="nucleotide sequence ID" value="NZ_JACKVA010000035.1"/>
</dbReference>
<reference evidence="2 4" key="1">
    <citation type="submission" date="2015-03" db="EMBL/GenBank/DDBJ databases">
        <authorList>
            <person name="Murphy D."/>
        </authorList>
    </citation>
    <scope>NUCLEOTIDE SEQUENCE [LARGE SCALE GENOMIC DNA]</scope>
    <source>
        <strain evidence="2 4">D16</strain>
    </source>
</reference>
<gene>
    <name evidence="3" type="ORF">AWB98_01325</name>
    <name evidence="2" type="ORF">BN970_01373</name>
</gene>
<accession>A0A0U1D3D6</accession>
<dbReference type="EMBL" id="CTEF01000001">
    <property type="protein sequence ID" value="CQD07287.1"/>
    <property type="molecule type" value="Genomic_DNA"/>
</dbReference>
<evidence type="ECO:0000313" key="4">
    <source>
        <dbReference type="Proteomes" id="UP000182227"/>
    </source>
</evidence>
<reference evidence="3 5" key="2">
    <citation type="submission" date="2016-01" db="EMBL/GenBank/DDBJ databases">
        <title>The new phylogeny of the genus Mycobacterium.</title>
        <authorList>
            <person name="Tarcisio F."/>
            <person name="Conor M."/>
            <person name="Antonella G."/>
            <person name="Elisabetta G."/>
            <person name="Giulia F.S."/>
            <person name="Sara T."/>
            <person name="Anna F."/>
            <person name="Clotilde B."/>
            <person name="Roberto B."/>
            <person name="Veronica D.S."/>
            <person name="Fabio R."/>
            <person name="Monica P."/>
            <person name="Olivier J."/>
            <person name="Enrico T."/>
            <person name="Nicola S."/>
        </authorList>
    </citation>
    <scope>NUCLEOTIDE SEQUENCE [LARGE SCALE GENOMIC DNA]</scope>
    <source>
        <strain evidence="3 5">CCUG 50187</strain>
    </source>
</reference>
<organism evidence="2 4">
    <name type="scientific">Mycolicibacterium conceptionense</name>
    <dbReference type="NCBI Taxonomy" id="451644"/>
    <lineage>
        <taxon>Bacteria</taxon>
        <taxon>Bacillati</taxon>
        <taxon>Actinomycetota</taxon>
        <taxon>Actinomycetes</taxon>
        <taxon>Mycobacteriales</taxon>
        <taxon>Mycobacteriaceae</taxon>
        <taxon>Mycolicibacterium</taxon>
    </lineage>
</organism>
<dbReference type="AlphaFoldDB" id="A0A0U1D3D6"/>
<feature type="region of interest" description="Disordered" evidence="1">
    <location>
        <begin position="172"/>
        <end position="231"/>
    </location>
</feature>
<sequence>MAGGGIDLFQAQPPSGPVTLPSLANVPAEVLRYALTAREQDRAWVLIEQLASPATLDALDALSSSKLETLFNGWGKASGIQIGELIRLGLIIRDHSESLEADLINAGLRLRHCPSDDFNWRDLMIFIRFLPVTSALFSEMFPDQAGWTREALLMADQVDALRILAWQKTKDGLKGRNAPDPIPRPGVTPPQRAGSKTKAAPLSEVRARDARRHATTPAERKQELNDVFGSG</sequence>
<proteinExistence type="predicted"/>
<dbReference type="EMBL" id="LQOP01000034">
    <property type="protein sequence ID" value="ORV20967.1"/>
    <property type="molecule type" value="Genomic_DNA"/>
</dbReference>
<evidence type="ECO:0000313" key="2">
    <source>
        <dbReference type="EMBL" id="CQD07287.1"/>
    </source>
</evidence>
<dbReference type="Proteomes" id="UP000182227">
    <property type="component" value="Unassembled WGS sequence"/>
</dbReference>